<accession>A0A2K3KI95</accession>
<feature type="compositionally biased region" description="Acidic residues" evidence="1">
    <location>
        <begin position="59"/>
        <end position="71"/>
    </location>
</feature>
<evidence type="ECO:0000313" key="3">
    <source>
        <dbReference type="Proteomes" id="UP000236291"/>
    </source>
</evidence>
<keyword evidence="2" id="KW-0645">Protease</keyword>
<feature type="non-terminal residue" evidence="2">
    <location>
        <position position="71"/>
    </location>
</feature>
<sequence length="71" mass="8190">MLRSLAKKFDMKVTAMEEAKDISQMKLNELVGSLQTYESAANERIEKKNKSIDFSSKNDEEDLEEDEESNE</sequence>
<proteinExistence type="predicted"/>
<reference evidence="2 3" key="2">
    <citation type="journal article" date="2017" name="Front. Plant Sci.">
        <title>Gene Classification and Mining of Molecular Markers Useful in Red Clover (Trifolium pratense) Breeding.</title>
        <authorList>
            <person name="Istvanek J."/>
            <person name="Dluhosova J."/>
            <person name="Dluhos P."/>
            <person name="Patkova L."/>
            <person name="Nedelnik J."/>
            <person name="Repkova J."/>
        </authorList>
    </citation>
    <scope>NUCLEOTIDE SEQUENCE [LARGE SCALE GENOMIC DNA]</scope>
    <source>
        <strain evidence="3">cv. Tatra</strain>
        <tissue evidence="2">Young leaves</tissue>
    </source>
</reference>
<comment type="caution">
    <text evidence="2">The sequence shown here is derived from an EMBL/GenBank/DDBJ whole genome shotgun (WGS) entry which is preliminary data.</text>
</comment>
<evidence type="ECO:0000256" key="1">
    <source>
        <dbReference type="SAM" id="MobiDB-lite"/>
    </source>
</evidence>
<dbReference type="GO" id="GO:0006508">
    <property type="term" value="P:proteolysis"/>
    <property type="evidence" value="ECO:0007669"/>
    <property type="project" value="UniProtKB-KW"/>
</dbReference>
<keyword evidence="2" id="KW-0378">Hydrolase</keyword>
<evidence type="ECO:0000313" key="2">
    <source>
        <dbReference type="EMBL" id="PNX65989.1"/>
    </source>
</evidence>
<name>A0A2K3KI95_TRIPR</name>
<organism evidence="2 3">
    <name type="scientific">Trifolium pratense</name>
    <name type="common">Red clover</name>
    <dbReference type="NCBI Taxonomy" id="57577"/>
    <lineage>
        <taxon>Eukaryota</taxon>
        <taxon>Viridiplantae</taxon>
        <taxon>Streptophyta</taxon>
        <taxon>Embryophyta</taxon>
        <taxon>Tracheophyta</taxon>
        <taxon>Spermatophyta</taxon>
        <taxon>Magnoliopsida</taxon>
        <taxon>eudicotyledons</taxon>
        <taxon>Gunneridae</taxon>
        <taxon>Pentapetalae</taxon>
        <taxon>rosids</taxon>
        <taxon>fabids</taxon>
        <taxon>Fabales</taxon>
        <taxon>Fabaceae</taxon>
        <taxon>Papilionoideae</taxon>
        <taxon>50 kb inversion clade</taxon>
        <taxon>NPAAA clade</taxon>
        <taxon>Hologalegina</taxon>
        <taxon>IRL clade</taxon>
        <taxon>Trifolieae</taxon>
        <taxon>Trifolium</taxon>
    </lineage>
</organism>
<reference evidence="2 3" key="1">
    <citation type="journal article" date="2014" name="Am. J. Bot.">
        <title>Genome assembly and annotation for red clover (Trifolium pratense; Fabaceae).</title>
        <authorList>
            <person name="Istvanek J."/>
            <person name="Jaros M."/>
            <person name="Krenek A."/>
            <person name="Repkova J."/>
        </authorList>
    </citation>
    <scope>NUCLEOTIDE SEQUENCE [LARGE SCALE GENOMIC DNA]</scope>
    <source>
        <strain evidence="3">cv. Tatra</strain>
        <tissue evidence="2">Young leaves</tissue>
    </source>
</reference>
<dbReference type="AlphaFoldDB" id="A0A2K3KI95"/>
<protein>
    <submittedName>
        <fullName evidence="2">Gag-protease polyprotein</fullName>
    </submittedName>
</protein>
<gene>
    <name evidence="2" type="ORF">L195_g062866</name>
</gene>
<dbReference type="EMBL" id="ASHM01187806">
    <property type="protein sequence ID" value="PNX65989.1"/>
    <property type="molecule type" value="Genomic_DNA"/>
</dbReference>
<dbReference type="GO" id="GO:0008233">
    <property type="term" value="F:peptidase activity"/>
    <property type="evidence" value="ECO:0007669"/>
    <property type="project" value="UniProtKB-KW"/>
</dbReference>
<dbReference type="Proteomes" id="UP000236291">
    <property type="component" value="Unassembled WGS sequence"/>
</dbReference>
<feature type="region of interest" description="Disordered" evidence="1">
    <location>
        <begin position="45"/>
        <end position="71"/>
    </location>
</feature>